<dbReference type="OrthoDB" id="3543113at2759"/>
<dbReference type="Gene3D" id="3.80.10.10">
    <property type="entry name" value="Ribonuclease Inhibitor"/>
    <property type="match status" value="1"/>
</dbReference>
<dbReference type="Proteomes" id="UP000053319">
    <property type="component" value="Unassembled WGS sequence"/>
</dbReference>
<evidence type="ECO:0000313" key="2">
    <source>
        <dbReference type="Proteomes" id="UP000053319"/>
    </source>
</evidence>
<evidence type="ECO:0000313" key="1">
    <source>
        <dbReference type="EMBL" id="EJF57205.1"/>
    </source>
</evidence>
<sequence length="564" mass="62481">MSVPRGTTSALPNPHRALSCYDILCMIFDHFEREDPWYDHDTSIGDANSWFARQADALRKRTLGRCALVCKAFSDPALAILWRNIDNLSPFLSVAQSSLRSIPGSALQVVHLAEAGTRVSHYARHIRAVYGLGTTLQASAQNLSLLQTGTASAPLLPQLQRLRWVQVVPSGDELLQFLSPSVHSLHIIFRKAPTWSECVSLRGQPSEYEVYIRTLLKEVASRVPQLRYIRLSTTGDIHESWLEPLCSLRYLDTADLLERIYCDVTTSPLLRPLGSLQGLRHLKLRLPAGLPQDMEREAFPALESLVLDAMFAPLRTVSAFLSGVTSRHLSSLLIHGCECDTTTVSSTLYEVCDVVRARFAPSLRTLELAFRGVGPVVTHNQPLIQTIEPLLDLHDLNDVSISIAPEIAIVPATEHDLGRMAEAWPKATRLHLSYLPSAASPSLKDIAGFAQRCVGLTDLVLPGIDASASACDVKSETELSSLAAKYQQGKAAPHKLRSLCLSDSGWNSQIPDPMLLAKFLDALFPEVEWKCPPLASDHWRETIQEVLNLRIMRMVRERGSFIRA</sequence>
<dbReference type="InterPro" id="IPR032675">
    <property type="entry name" value="LRR_dom_sf"/>
</dbReference>
<dbReference type="OMA" id="NCECATT"/>
<proteinExistence type="predicted"/>
<gene>
    <name evidence="1" type="ORF">DICSQDRAFT_174160</name>
</gene>
<dbReference type="SUPFAM" id="SSF52047">
    <property type="entry name" value="RNI-like"/>
    <property type="match status" value="1"/>
</dbReference>
<organism evidence="1 2">
    <name type="scientific">Dichomitus squalens (strain LYAD-421)</name>
    <name type="common">Western red white-rot fungus</name>
    <dbReference type="NCBI Taxonomy" id="732165"/>
    <lineage>
        <taxon>Eukaryota</taxon>
        <taxon>Fungi</taxon>
        <taxon>Dikarya</taxon>
        <taxon>Basidiomycota</taxon>
        <taxon>Agaricomycotina</taxon>
        <taxon>Agaricomycetes</taxon>
        <taxon>Polyporales</taxon>
        <taxon>Polyporaceae</taxon>
        <taxon>Dichomitus</taxon>
    </lineage>
</organism>
<reference evidence="1 2" key="1">
    <citation type="journal article" date="2012" name="Science">
        <title>The Paleozoic origin of enzymatic lignin decomposition reconstructed from 31 fungal genomes.</title>
        <authorList>
            <person name="Floudas D."/>
            <person name="Binder M."/>
            <person name="Riley R."/>
            <person name="Barry K."/>
            <person name="Blanchette R.A."/>
            <person name="Henrissat B."/>
            <person name="Martinez A.T."/>
            <person name="Otillar R."/>
            <person name="Spatafora J.W."/>
            <person name="Yadav J.S."/>
            <person name="Aerts A."/>
            <person name="Benoit I."/>
            <person name="Boyd A."/>
            <person name="Carlson A."/>
            <person name="Copeland A."/>
            <person name="Coutinho P.M."/>
            <person name="de Vries R.P."/>
            <person name="Ferreira P."/>
            <person name="Findley K."/>
            <person name="Foster B."/>
            <person name="Gaskell J."/>
            <person name="Glotzer D."/>
            <person name="Gorecki P."/>
            <person name="Heitman J."/>
            <person name="Hesse C."/>
            <person name="Hori C."/>
            <person name="Igarashi K."/>
            <person name="Jurgens J.A."/>
            <person name="Kallen N."/>
            <person name="Kersten P."/>
            <person name="Kohler A."/>
            <person name="Kuees U."/>
            <person name="Kumar T.K.A."/>
            <person name="Kuo A."/>
            <person name="LaButti K."/>
            <person name="Larrondo L.F."/>
            <person name="Lindquist E."/>
            <person name="Ling A."/>
            <person name="Lombard V."/>
            <person name="Lucas S."/>
            <person name="Lundell T."/>
            <person name="Martin R."/>
            <person name="McLaughlin D.J."/>
            <person name="Morgenstern I."/>
            <person name="Morin E."/>
            <person name="Murat C."/>
            <person name="Nagy L.G."/>
            <person name="Nolan M."/>
            <person name="Ohm R.A."/>
            <person name="Patyshakuliyeva A."/>
            <person name="Rokas A."/>
            <person name="Ruiz-Duenas F.J."/>
            <person name="Sabat G."/>
            <person name="Salamov A."/>
            <person name="Samejima M."/>
            <person name="Schmutz J."/>
            <person name="Slot J.C."/>
            <person name="St John F."/>
            <person name="Stenlid J."/>
            <person name="Sun H."/>
            <person name="Sun S."/>
            <person name="Syed K."/>
            <person name="Tsang A."/>
            <person name="Wiebenga A."/>
            <person name="Young D."/>
            <person name="Pisabarro A."/>
            <person name="Eastwood D.C."/>
            <person name="Martin F."/>
            <person name="Cullen D."/>
            <person name="Grigoriev I.V."/>
            <person name="Hibbett D.S."/>
        </authorList>
    </citation>
    <scope>NUCLEOTIDE SEQUENCE [LARGE SCALE GENOMIC DNA]</scope>
    <source>
        <strain evidence="1 2">LYAD-421 SS1</strain>
    </source>
</reference>
<dbReference type="HOGENOM" id="CLU_021164_0_2_1"/>
<evidence type="ECO:0008006" key="3">
    <source>
        <dbReference type="Google" id="ProtNLM"/>
    </source>
</evidence>
<protein>
    <recommendedName>
        <fullName evidence="3">F-box domain-containing protein</fullName>
    </recommendedName>
</protein>
<dbReference type="AlphaFoldDB" id="R7SND2"/>
<dbReference type="GeneID" id="18839900"/>
<accession>R7SND2</accession>
<dbReference type="EMBL" id="JH719455">
    <property type="protein sequence ID" value="EJF57205.1"/>
    <property type="molecule type" value="Genomic_DNA"/>
</dbReference>
<name>R7SND2_DICSQ</name>
<dbReference type="KEGG" id="dsq:DICSQDRAFT_174160"/>
<dbReference type="RefSeq" id="XP_007370037.1">
    <property type="nucleotide sequence ID" value="XM_007369975.1"/>
</dbReference>